<organism evidence="5">
    <name type="scientific">viral metagenome</name>
    <dbReference type="NCBI Taxonomy" id="1070528"/>
    <lineage>
        <taxon>unclassified sequences</taxon>
        <taxon>metagenomes</taxon>
        <taxon>organismal metagenomes</taxon>
    </lineage>
</organism>
<proteinExistence type="inferred from homology"/>
<dbReference type="PRINTS" id="PR00508">
    <property type="entry name" value="S21N4MTFRASE"/>
</dbReference>
<keyword evidence="3 5" id="KW-0808">Transferase</keyword>
<keyword evidence="2 5" id="KW-0489">Methyltransferase</keyword>
<dbReference type="PANTHER" id="PTHR13370:SF3">
    <property type="entry name" value="TRNA (GUANINE(10)-N2)-METHYLTRANSFERASE HOMOLOG"/>
    <property type="match status" value="1"/>
</dbReference>
<evidence type="ECO:0000259" key="4">
    <source>
        <dbReference type="Pfam" id="PF01555"/>
    </source>
</evidence>
<dbReference type="PANTHER" id="PTHR13370">
    <property type="entry name" value="RNA METHYLASE-RELATED"/>
    <property type="match status" value="1"/>
</dbReference>
<sequence>MVVEQIGECTLYLGDCLEILPTLGKVDAVVTDPPYGIGFKYENDGDDPEAYADLIRGVVGGVSRLVEDGPCLFWQGMLNADKWHKWFPPGFRLFAACKGFVQYRPTPIQYSWDPIVWWGNARNKPSVYAKDFHMQSLAPFGAGRERILHPCPRPLEQVVYIVGIFTEKRDTILDPFMGSGTTGVACVQLDRKFIGIEIEPKYFDIACKRIETAVARPKGFKLNKIKKDKPKGFGL</sequence>
<evidence type="ECO:0000256" key="1">
    <source>
        <dbReference type="ARBA" id="ARBA00006594"/>
    </source>
</evidence>
<dbReference type="PROSITE" id="PS00092">
    <property type="entry name" value="N6_MTASE"/>
    <property type="match status" value="1"/>
</dbReference>
<evidence type="ECO:0000313" key="5">
    <source>
        <dbReference type="EMBL" id="QJH99184.1"/>
    </source>
</evidence>
<dbReference type="GO" id="GO:0008170">
    <property type="term" value="F:N-methyltransferase activity"/>
    <property type="evidence" value="ECO:0007669"/>
    <property type="project" value="InterPro"/>
</dbReference>
<dbReference type="Pfam" id="PF01555">
    <property type="entry name" value="N6_N4_Mtase"/>
    <property type="match status" value="1"/>
</dbReference>
<dbReference type="InterPro" id="IPR002941">
    <property type="entry name" value="DNA_methylase_N4/N6"/>
</dbReference>
<dbReference type="InterPro" id="IPR002052">
    <property type="entry name" value="DNA_methylase_N6_adenine_CS"/>
</dbReference>
<name>A0A6M3XMG1_9ZZZZ</name>
<evidence type="ECO:0000256" key="3">
    <source>
        <dbReference type="ARBA" id="ARBA00022679"/>
    </source>
</evidence>
<dbReference type="InterPro" id="IPR029063">
    <property type="entry name" value="SAM-dependent_MTases_sf"/>
</dbReference>
<evidence type="ECO:0000256" key="2">
    <source>
        <dbReference type="ARBA" id="ARBA00022603"/>
    </source>
</evidence>
<dbReference type="GO" id="GO:0032259">
    <property type="term" value="P:methylation"/>
    <property type="evidence" value="ECO:0007669"/>
    <property type="project" value="UniProtKB-KW"/>
</dbReference>
<dbReference type="SUPFAM" id="SSF53335">
    <property type="entry name" value="S-adenosyl-L-methionine-dependent methyltransferases"/>
    <property type="match status" value="1"/>
</dbReference>
<dbReference type="EMBL" id="MT144774">
    <property type="protein sequence ID" value="QJH99184.1"/>
    <property type="molecule type" value="Genomic_DNA"/>
</dbReference>
<gene>
    <name evidence="5" type="ORF">TM448B01520_0002</name>
</gene>
<comment type="similarity">
    <text evidence="1">Belongs to the N(4)/N(6)-methyltransferase family.</text>
</comment>
<dbReference type="Gene3D" id="3.40.50.150">
    <property type="entry name" value="Vaccinia Virus protein VP39"/>
    <property type="match status" value="1"/>
</dbReference>
<dbReference type="GO" id="GO:0005737">
    <property type="term" value="C:cytoplasm"/>
    <property type="evidence" value="ECO:0007669"/>
    <property type="project" value="TreeGrafter"/>
</dbReference>
<protein>
    <submittedName>
        <fullName evidence="5">Putative methyltransferase</fullName>
    </submittedName>
</protein>
<accession>A0A6M3XMG1</accession>
<feature type="domain" description="DNA methylase N-4/N-6" evidence="4">
    <location>
        <begin position="147"/>
        <end position="206"/>
    </location>
</feature>
<dbReference type="InterPro" id="IPR001091">
    <property type="entry name" value="RM_Methyltransferase"/>
</dbReference>
<dbReference type="GO" id="GO:0003677">
    <property type="term" value="F:DNA binding"/>
    <property type="evidence" value="ECO:0007669"/>
    <property type="project" value="InterPro"/>
</dbReference>
<dbReference type="AlphaFoldDB" id="A0A6M3XMG1"/>
<reference evidence="5" key="1">
    <citation type="submission" date="2020-03" db="EMBL/GenBank/DDBJ databases">
        <title>The deep terrestrial virosphere.</title>
        <authorList>
            <person name="Holmfeldt K."/>
            <person name="Nilsson E."/>
            <person name="Simone D."/>
            <person name="Lopez-Fernandez M."/>
            <person name="Wu X."/>
            <person name="de Brujin I."/>
            <person name="Lundin D."/>
            <person name="Andersson A."/>
            <person name="Bertilsson S."/>
            <person name="Dopson M."/>
        </authorList>
    </citation>
    <scope>NUCLEOTIDE SEQUENCE</scope>
    <source>
        <strain evidence="5">TM448B01520</strain>
    </source>
</reference>